<sequence length="956" mass="103041">MPLPAADLARLSRLLDQALPLNEAGREAWLANLPPEDADLRVLLAELLADDAAPLSREAVAPVGLSRTANPIALLDRLPAMAATAARQALGQPANERNSRVGPYGLLRRIGEGGMGEVWLAERVDGGLQREVALKLPARPAGSDPQRLARRFERERDILAALEHPHIARLYDAGIAPDGQPYLAMEYVDGQPLTAWSEQQALPLRARIELFLQVLQAVQHAHSQLVVHRDLKPSNIFVNREGQVRLLDFGIATLLADEAEPGHGPATEWANAPMTPNYASPEQIAGEPLGTASDVYSLGVVLCELLSGQRPYRLARASRGALEDAILHTEPSRPSQLVGAEQPLLRRELRGDLDTIALKALRKAPAERYVSAEAFEQDLRRWLRHEPVLAHPSHWTYRTRKFMRRHALPVAAGAVATLGLAVGLGVALHQAEAARRQAQRTLAVQDFLIGLFNEADPAHAQGRELSAHDLLARGERELTRLAAEPDLAAQLGGVLMTLYGKLGDGVRALPLAEQQVAWALQQHGAGSMAHGDALMALGRIHTMLDHHEQALATLAQADAVLAQHGEARADARLTLAMMKADNLQALLRTGEALTLAQDTLQRLLARHGAQHWTVIKAEVQVATQLAATGQLARSREALQRLAPALARDWPEQGLEATELRADVGYALWQLREFEASGELLRQAIAELERLAGPRNAGTIQASRTLGMLYMDSGQYARAAEVLRSNVARSRTFYGPGDSETALNLSFLVLPLYRTNDVAGALAAAREAWQLVSAGPGTLSGSEQRGVRRRFAGALLAAGQTSQALAEFAALADDERAAGGLDTRHATTLLLQAGALNTAGQPREALASAEAGAALFGRSDNSAGRLGRAKCLMVQTLALVALQRPDEAAQSLAEAERLFNAELPAAHPDRELLPWIRSTLLQAGGQTAAAETMRNQASARYTERSGGTLPERPSYVF</sequence>
<keyword evidence="1" id="KW-0808">Transferase</keyword>
<dbReference type="PROSITE" id="PS50011">
    <property type="entry name" value="PROTEIN_KINASE_DOM"/>
    <property type="match status" value="1"/>
</dbReference>
<evidence type="ECO:0000256" key="5">
    <source>
        <dbReference type="PROSITE-ProRule" id="PRU10141"/>
    </source>
</evidence>
<keyword evidence="9" id="KW-1185">Reference proteome</keyword>
<dbReference type="PANTHER" id="PTHR43289:SF34">
    <property type="entry name" value="SERINE_THREONINE-PROTEIN KINASE YBDM-RELATED"/>
    <property type="match status" value="1"/>
</dbReference>
<proteinExistence type="predicted"/>
<dbReference type="Gene3D" id="1.25.40.10">
    <property type="entry name" value="Tetratricopeptide repeat domain"/>
    <property type="match status" value="1"/>
</dbReference>
<dbReference type="Proteomes" id="UP001500279">
    <property type="component" value="Unassembled WGS sequence"/>
</dbReference>
<evidence type="ECO:0000313" key="8">
    <source>
        <dbReference type="EMBL" id="GAA0742545.1"/>
    </source>
</evidence>
<keyword evidence="4 5" id="KW-0067">ATP-binding</keyword>
<dbReference type="Gene3D" id="3.30.200.20">
    <property type="entry name" value="Phosphorylase Kinase, domain 1"/>
    <property type="match status" value="1"/>
</dbReference>
<comment type="caution">
    <text evidence="8">The sequence shown here is derived from an EMBL/GenBank/DDBJ whole genome shotgun (WGS) entry which is preliminary data.</text>
</comment>
<organism evidence="8 9">
    <name type="scientific">Ideonella azotifigens</name>
    <dbReference type="NCBI Taxonomy" id="513160"/>
    <lineage>
        <taxon>Bacteria</taxon>
        <taxon>Pseudomonadati</taxon>
        <taxon>Pseudomonadota</taxon>
        <taxon>Betaproteobacteria</taxon>
        <taxon>Burkholderiales</taxon>
        <taxon>Sphaerotilaceae</taxon>
        <taxon>Ideonella</taxon>
    </lineage>
</organism>
<dbReference type="SMART" id="SM00220">
    <property type="entry name" value="S_TKc"/>
    <property type="match status" value="1"/>
</dbReference>
<dbReference type="CDD" id="cd14014">
    <property type="entry name" value="STKc_PknB_like"/>
    <property type="match status" value="1"/>
</dbReference>
<evidence type="ECO:0000256" key="2">
    <source>
        <dbReference type="ARBA" id="ARBA00022741"/>
    </source>
</evidence>
<dbReference type="PROSITE" id="PS00107">
    <property type="entry name" value="PROTEIN_KINASE_ATP"/>
    <property type="match status" value="1"/>
</dbReference>
<dbReference type="InterPro" id="IPR011009">
    <property type="entry name" value="Kinase-like_dom_sf"/>
</dbReference>
<gene>
    <name evidence="8" type="ORF">GCM10009107_06190</name>
</gene>
<accession>A0ABP3UVQ9</accession>
<keyword evidence="2 5" id="KW-0547">Nucleotide-binding</keyword>
<dbReference type="PANTHER" id="PTHR43289">
    <property type="entry name" value="MITOGEN-ACTIVATED PROTEIN KINASE KINASE KINASE 20-RELATED"/>
    <property type="match status" value="1"/>
</dbReference>
<dbReference type="Gene3D" id="1.10.510.10">
    <property type="entry name" value="Transferase(Phosphotransferase) domain 1"/>
    <property type="match status" value="1"/>
</dbReference>
<evidence type="ECO:0000259" key="7">
    <source>
        <dbReference type="PROSITE" id="PS50011"/>
    </source>
</evidence>
<protein>
    <recommendedName>
        <fullName evidence="7">Protein kinase domain-containing protein</fullName>
    </recommendedName>
</protein>
<dbReference type="SUPFAM" id="SSF56112">
    <property type="entry name" value="Protein kinase-like (PK-like)"/>
    <property type="match status" value="1"/>
</dbReference>
<evidence type="ECO:0000313" key="9">
    <source>
        <dbReference type="Proteomes" id="UP001500279"/>
    </source>
</evidence>
<dbReference type="InterPro" id="IPR011990">
    <property type="entry name" value="TPR-like_helical_dom_sf"/>
</dbReference>
<feature type="domain" description="Protein kinase" evidence="7">
    <location>
        <begin position="104"/>
        <end position="383"/>
    </location>
</feature>
<dbReference type="SUPFAM" id="SSF48452">
    <property type="entry name" value="TPR-like"/>
    <property type="match status" value="2"/>
</dbReference>
<name>A0ABP3UVQ9_9BURK</name>
<dbReference type="EMBL" id="BAAAEW010000004">
    <property type="protein sequence ID" value="GAA0742545.1"/>
    <property type="molecule type" value="Genomic_DNA"/>
</dbReference>
<dbReference type="RefSeq" id="WP_231010336.1">
    <property type="nucleotide sequence ID" value="NZ_BAAAEW010000004.1"/>
</dbReference>
<evidence type="ECO:0000256" key="3">
    <source>
        <dbReference type="ARBA" id="ARBA00022777"/>
    </source>
</evidence>
<dbReference type="InterPro" id="IPR008271">
    <property type="entry name" value="Ser/Thr_kinase_AS"/>
</dbReference>
<evidence type="ECO:0000256" key="6">
    <source>
        <dbReference type="SAM" id="MobiDB-lite"/>
    </source>
</evidence>
<reference evidence="9" key="1">
    <citation type="journal article" date="2019" name="Int. J. Syst. Evol. Microbiol.">
        <title>The Global Catalogue of Microorganisms (GCM) 10K type strain sequencing project: providing services to taxonomists for standard genome sequencing and annotation.</title>
        <authorList>
            <consortium name="The Broad Institute Genomics Platform"/>
            <consortium name="The Broad Institute Genome Sequencing Center for Infectious Disease"/>
            <person name="Wu L."/>
            <person name="Ma J."/>
        </authorList>
    </citation>
    <scope>NUCLEOTIDE SEQUENCE [LARGE SCALE GENOMIC DNA]</scope>
    <source>
        <strain evidence="9">JCM 15503</strain>
    </source>
</reference>
<dbReference type="InterPro" id="IPR017441">
    <property type="entry name" value="Protein_kinase_ATP_BS"/>
</dbReference>
<evidence type="ECO:0000256" key="1">
    <source>
        <dbReference type="ARBA" id="ARBA00022679"/>
    </source>
</evidence>
<keyword evidence="3" id="KW-0418">Kinase</keyword>
<feature type="region of interest" description="Disordered" evidence="6">
    <location>
        <begin position="937"/>
        <end position="956"/>
    </location>
</feature>
<dbReference type="Pfam" id="PF00069">
    <property type="entry name" value="Pkinase"/>
    <property type="match status" value="1"/>
</dbReference>
<feature type="binding site" evidence="5">
    <location>
        <position position="135"/>
    </location>
    <ligand>
        <name>ATP</name>
        <dbReference type="ChEBI" id="CHEBI:30616"/>
    </ligand>
</feature>
<dbReference type="PROSITE" id="PS00108">
    <property type="entry name" value="PROTEIN_KINASE_ST"/>
    <property type="match status" value="1"/>
</dbReference>
<evidence type="ECO:0000256" key="4">
    <source>
        <dbReference type="ARBA" id="ARBA00022840"/>
    </source>
</evidence>
<dbReference type="InterPro" id="IPR000719">
    <property type="entry name" value="Prot_kinase_dom"/>
</dbReference>